<gene>
    <name evidence="2" type="ORF">M422DRAFT_257564</name>
</gene>
<keyword evidence="3" id="KW-1185">Reference proteome</keyword>
<dbReference type="Proteomes" id="UP000054279">
    <property type="component" value="Unassembled WGS sequence"/>
</dbReference>
<sequence>MLEVANNKELQVKLKKLCDEQDVYREKVENDCMVNKAKASMKALGNTLKVVAEEDDIETESQLKRTRTAVSSAGGSGSELPSVEESLHHISEALTQSINLLLGIQVASDLQASALHRIERQTANIHFTMQNQIDKVDYRLKRVKRHIKK</sequence>
<dbReference type="AlphaFoldDB" id="A0A0C9VNR8"/>
<reference evidence="2 3" key="1">
    <citation type="submission" date="2014-06" db="EMBL/GenBank/DDBJ databases">
        <title>Evolutionary Origins and Diversification of the Mycorrhizal Mutualists.</title>
        <authorList>
            <consortium name="DOE Joint Genome Institute"/>
            <consortium name="Mycorrhizal Genomics Consortium"/>
            <person name="Kohler A."/>
            <person name="Kuo A."/>
            <person name="Nagy L.G."/>
            <person name="Floudas D."/>
            <person name="Copeland A."/>
            <person name="Barry K.W."/>
            <person name="Cichocki N."/>
            <person name="Veneault-Fourrey C."/>
            <person name="LaButti K."/>
            <person name="Lindquist E.A."/>
            <person name="Lipzen A."/>
            <person name="Lundell T."/>
            <person name="Morin E."/>
            <person name="Murat C."/>
            <person name="Riley R."/>
            <person name="Ohm R."/>
            <person name="Sun H."/>
            <person name="Tunlid A."/>
            <person name="Henrissat B."/>
            <person name="Grigoriev I.V."/>
            <person name="Hibbett D.S."/>
            <person name="Martin F."/>
        </authorList>
    </citation>
    <scope>NUCLEOTIDE SEQUENCE [LARGE SCALE GENOMIC DNA]</scope>
    <source>
        <strain evidence="2 3">SS14</strain>
    </source>
</reference>
<evidence type="ECO:0000313" key="2">
    <source>
        <dbReference type="EMBL" id="KIJ39730.1"/>
    </source>
</evidence>
<proteinExistence type="predicted"/>
<dbReference type="HOGENOM" id="CLU_1750867_0_0_1"/>
<accession>A0A0C9VNR8</accession>
<protein>
    <submittedName>
        <fullName evidence="2">Uncharacterized protein</fullName>
    </submittedName>
</protein>
<evidence type="ECO:0000313" key="3">
    <source>
        <dbReference type="Proteomes" id="UP000054279"/>
    </source>
</evidence>
<evidence type="ECO:0000256" key="1">
    <source>
        <dbReference type="SAM" id="MobiDB-lite"/>
    </source>
</evidence>
<name>A0A0C9VNR8_SPHS4</name>
<dbReference type="EMBL" id="KN837150">
    <property type="protein sequence ID" value="KIJ39730.1"/>
    <property type="molecule type" value="Genomic_DNA"/>
</dbReference>
<organism evidence="2 3">
    <name type="scientific">Sphaerobolus stellatus (strain SS14)</name>
    <dbReference type="NCBI Taxonomy" id="990650"/>
    <lineage>
        <taxon>Eukaryota</taxon>
        <taxon>Fungi</taxon>
        <taxon>Dikarya</taxon>
        <taxon>Basidiomycota</taxon>
        <taxon>Agaricomycotina</taxon>
        <taxon>Agaricomycetes</taxon>
        <taxon>Phallomycetidae</taxon>
        <taxon>Geastrales</taxon>
        <taxon>Sphaerobolaceae</taxon>
        <taxon>Sphaerobolus</taxon>
    </lineage>
</organism>
<feature type="region of interest" description="Disordered" evidence="1">
    <location>
        <begin position="62"/>
        <end position="84"/>
    </location>
</feature>